<organism evidence="4 5">
    <name type="scientific">Kluyvera cryocrescens</name>
    <name type="common">Kluyvera citrophila</name>
    <dbReference type="NCBI Taxonomy" id="580"/>
    <lineage>
        <taxon>Bacteria</taxon>
        <taxon>Pseudomonadati</taxon>
        <taxon>Pseudomonadota</taxon>
        <taxon>Gammaproteobacteria</taxon>
        <taxon>Enterobacterales</taxon>
        <taxon>Enterobacteriaceae</taxon>
        <taxon>Kluyvera</taxon>
    </lineage>
</organism>
<dbReference type="PANTHER" id="PTHR43649">
    <property type="entry name" value="ARABINOSE-BINDING PROTEIN-RELATED"/>
    <property type="match status" value="1"/>
</dbReference>
<dbReference type="Proteomes" id="UP000401081">
    <property type="component" value="Unassembled WGS sequence"/>
</dbReference>
<evidence type="ECO:0000256" key="2">
    <source>
        <dbReference type="ARBA" id="ARBA00008520"/>
    </source>
</evidence>
<reference evidence="4 5" key="1">
    <citation type="submission" date="2019-03" db="EMBL/GenBank/DDBJ databases">
        <authorList>
            <consortium name="Pathogen Informatics"/>
        </authorList>
    </citation>
    <scope>NUCLEOTIDE SEQUENCE [LARGE SCALE GENOMIC DNA]</scope>
    <source>
        <strain evidence="4 5">NCTC12993</strain>
    </source>
</reference>
<dbReference type="AlphaFoldDB" id="A0A485B356"/>
<evidence type="ECO:0000256" key="3">
    <source>
        <dbReference type="SAM" id="SignalP"/>
    </source>
</evidence>
<dbReference type="SUPFAM" id="SSF53850">
    <property type="entry name" value="Periplasmic binding protein-like II"/>
    <property type="match status" value="1"/>
</dbReference>
<sequence>MKKVLLSAAISATLGLTALPSMAKDVDLRMSWWGGNGRHQVTLKALEEFHKQNPDINVKAEYTGWDGHLSRLTTQIAGGTEPDVMQTNWNWLPIFSKTGDGFYDLNKMKDIIDLSQFDAKELQSTTVDGKLNGIPISVTARVFYFNDETWKQAGVAYPKTWDELMAAGKTFESKLGKQYYPVVLEHQDTLALLNSYMTQKYNIPAIDPQAKKFSYSKEQWVEFFQMYKKLVDSHVMPDTKYYASFGKSNMYEMKPWIQGEWGGTYMWNSTINKYSDNLKPPAKLELGSYPMLPGATDAGLFFKPAQMLSIGKSTKNPEAAAKVINFLLNSKEGVDTLGLERGVPLSKVAVKYLTEDGILKEDDPSVSGLRLAQSLPAKLSVSPYFDDPQIVAQFGTTLQYIDYGQKTVEEAAADFQRQGERIPAPRNALSVINALIPCSFRLRGIFLFKEKGHERQNHPAEFPPSERQRNRS</sequence>
<protein>
    <submittedName>
        <fullName evidence="4">ABC transporter substrate-binding protein yesO</fullName>
    </submittedName>
</protein>
<dbReference type="InterPro" id="IPR050490">
    <property type="entry name" value="Bact_solute-bd_prot1"/>
</dbReference>
<proteinExistence type="inferred from homology"/>
<dbReference type="Gene3D" id="3.40.190.10">
    <property type="entry name" value="Periplasmic binding protein-like II"/>
    <property type="match status" value="2"/>
</dbReference>
<feature type="signal peptide" evidence="3">
    <location>
        <begin position="1"/>
        <end position="23"/>
    </location>
</feature>
<evidence type="ECO:0000256" key="1">
    <source>
        <dbReference type="ARBA" id="ARBA00004418"/>
    </source>
</evidence>
<comment type="subcellular location">
    <subcellularLocation>
        <location evidence="1">Periplasm</location>
    </subcellularLocation>
</comment>
<dbReference type="InterPro" id="IPR006059">
    <property type="entry name" value="SBP"/>
</dbReference>
<keyword evidence="5" id="KW-1185">Reference proteome</keyword>
<name>A0A485B356_KLUCR</name>
<dbReference type="Pfam" id="PF01547">
    <property type="entry name" value="SBP_bac_1"/>
    <property type="match status" value="1"/>
</dbReference>
<dbReference type="EMBL" id="CAADJD010000018">
    <property type="protein sequence ID" value="VFS63119.1"/>
    <property type="molecule type" value="Genomic_DNA"/>
</dbReference>
<gene>
    <name evidence="4" type="primary">yesO_3</name>
    <name evidence="4" type="ORF">NCTC12993_02477</name>
</gene>
<accession>A0A485B356</accession>
<dbReference type="PANTHER" id="PTHR43649:SF11">
    <property type="entry name" value="ABC TRANSPORTER SUBSTRATE-BINDING PROTEIN YESO-RELATED"/>
    <property type="match status" value="1"/>
</dbReference>
<feature type="chain" id="PRO_5019784540" evidence="3">
    <location>
        <begin position="24"/>
        <end position="472"/>
    </location>
</feature>
<keyword evidence="3" id="KW-0732">Signal</keyword>
<evidence type="ECO:0000313" key="5">
    <source>
        <dbReference type="Proteomes" id="UP000401081"/>
    </source>
</evidence>
<dbReference type="GO" id="GO:0030288">
    <property type="term" value="C:outer membrane-bounded periplasmic space"/>
    <property type="evidence" value="ECO:0007669"/>
    <property type="project" value="UniProtKB-ARBA"/>
</dbReference>
<evidence type="ECO:0000313" key="4">
    <source>
        <dbReference type="EMBL" id="VFS63119.1"/>
    </source>
</evidence>
<comment type="similarity">
    <text evidence="2">Belongs to the bacterial solute-binding protein 1 family.</text>
</comment>